<reference evidence="1 2" key="1">
    <citation type="submission" date="2015-02" db="EMBL/GenBank/DDBJ databases">
        <authorList>
            <person name="Slaby B."/>
            <person name="Hentschel U."/>
        </authorList>
    </citation>
    <scope>NUCLEOTIDE SEQUENCE [LARGE SCALE GENOMIC DNA]</scope>
    <source>
        <strain evidence="1">15L</strain>
    </source>
</reference>
<dbReference type="NCBIfam" id="TIGR04255">
    <property type="entry name" value="sporadTIGR04255"/>
    <property type="match status" value="1"/>
</dbReference>
<dbReference type="PATRIC" id="fig|1608419.3.peg.696"/>
<reference evidence="1 2" key="2">
    <citation type="submission" date="2015-05" db="EMBL/GenBank/DDBJ databases">
        <title>Lifestyle Evolution in Cyanobacterial Symbionts of Sponges.</title>
        <authorList>
            <person name="Burgsdorf I."/>
            <person name="Slaby B.M."/>
            <person name="Handley K.M."/>
            <person name="Haber M."/>
            <person name="Blom J."/>
            <person name="Marshall C.W."/>
            <person name="Gilbert J.A."/>
            <person name="Hentschel U."/>
            <person name="Steindler L."/>
        </authorList>
    </citation>
    <scope>NUCLEOTIDE SEQUENCE [LARGE SCALE GENOMIC DNA]</scope>
    <source>
        <strain evidence="1">15L</strain>
    </source>
</reference>
<accession>A0A0G8ATH5</accession>
<protein>
    <recommendedName>
        <fullName evidence="3">TIGR04255 family protein</fullName>
    </recommendedName>
</protein>
<sequence>MTTKKAAMQTKEITYFRFPPVDRKVFDRNYLDTVAIELRYPTYLRLKEKEPLEISEAIRERFPLYDASRQMEMTPLGATTPEPVYKFSTKQKDPILDISASNIVLVTKKYKSFEDFSAHVKFFLERCMSYLDTTFFTRVGLRYINHISGIHETGNDILEWINNDLVKPVAGGEIGSVHSVKSELAGPLREGGRYTFRYGLSPSSQKTRQFVLDWDYYKEDVEVKDCMDLLKTFHKAHFPFFWWALGGKAREALKNGTIR</sequence>
<dbReference type="EMBL" id="JYFQ01000155">
    <property type="protein sequence ID" value="KKZ11053.1"/>
    <property type="molecule type" value="Genomic_DNA"/>
</dbReference>
<dbReference type="Proteomes" id="UP000035037">
    <property type="component" value="Unassembled WGS sequence"/>
</dbReference>
<organism evidence="1 2">
    <name type="scientific">Candidatus Synechococcus spongiarum 15L</name>
    <dbReference type="NCBI Taxonomy" id="1608419"/>
    <lineage>
        <taxon>Bacteria</taxon>
        <taxon>Bacillati</taxon>
        <taxon>Cyanobacteriota</taxon>
        <taxon>Cyanophyceae</taxon>
        <taxon>Synechococcales</taxon>
        <taxon>Synechococcaceae</taxon>
        <taxon>Synechococcus</taxon>
    </lineage>
</organism>
<dbReference type="InterPro" id="IPR026349">
    <property type="entry name" value="CHP04255"/>
</dbReference>
<gene>
    <name evidence="1" type="ORF">TQ37_07780</name>
</gene>
<proteinExistence type="predicted"/>
<evidence type="ECO:0000313" key="1">
    <source>
        <dbReference type="EMBL" id="KKZ11053.1"/>
    </source>
</evidence>
<name>A0A0G8ATH5_9SYNE</name>
<comment type="caution">
    <text evidence="1">The sequence shown here is derived from an EMBL/GenBank/DDBJ whole genome shotgun (WGS) entry which is preliminary data.</text>
</comment>
<evidence type="ECO:0000313" key="2">
    <source>
        <dbReference type="Proteomes" id="UP000035037"/>
    </source>
</evidence>
<evidence type="ECO:0008006" key="3">
    <source>
        <dbReference type="Google" id="ProtNLM"/>
    </source>
</evidence>
<dbReference type="AlphaFoldDB" id="A0A0G8ATH5"/>